<dbReference type="OrthoDB" id="5875709at2"/>
<dbReference type="eggNOG" id="ENOG502ZTHD">
    <property type="taxonomic scope" value="Bacteria"/>
</dbReference>
<dbReference type="RefSeq" id="WP_008078107.1">
    <property type="nucleotide sequence ID" value="NZ_AEVT01000076.1"/>
</dbReference>
<reference evidence="1 2" key="1">
    <citation type="journal article" date="2012" name="Int. J. Syst. Evol. Microbiol.">
        <title>Vibrio caribbeanicus sp. nov., isolated from the marine sponge Scleritoderma cyanea.</title>
        <authorList>
            <person name="Hoffmann M."/>
            <person name="Monday S.R."/>
            <person name="Allard M.W."/>
            <person name="Strain E.A."/>
            <person name="Whittaker P."/>
            <person name="Naum M."/>
            <person name="McCarthy P.J."/>
            <person name="Lopez J.V."/>
            <person name="Fischer M."/>
            <person name="Brown E.W."/>
        </authorList>
    </citation>
    <scope>NUCLEOTIDE SEQUENCE [LARGE SCALE GENOMIC DNA]</scope>
    <source>
        <strain evidence="2">DSMZ 21326</strain>
    </source>
</reference>
<dbReference type="AlphaFoldDB" id="E8M8N1"/>
<protein>
    <submittedName>
        <fullName evidence="1">Uncharacterized protein</fullName>
    </submittedName>
</protein>
<name>E8M8N1_PHOS4</name>
<sequence>MILDFGQGQTIPVTLDAEWLYIVRAETKITLQIERTGEVLSLFNRSLYKYTGSRLGRILLTTTGKVELESGVGEHQPPIDGQSVNVDQLPAVELAPDQSVNVQALPDVQLAAGQQIQAIIDALPEIALAEGQKLSISSMPVMRMASNQVIGIQASNLLTSQKVALPVDVPRNNDRRSIIIKADAANTGAVVVNAGYELDAGEKIELTSREAISLSGADTDFVHLIEV</sequence>
<proteinExistence type="predicted"/>
<accession>E8M8N1</accession>
<evidence type="ECO:0000313" key="2">
    <source>
        <dbReference type="Proteomes" id="UP000006228"/>
    </source>
</evidence>
<dbReference type="Proteomes" id="UP000006228">
    <property type="component" value="Unassembled WGS sequence"/>
</dbReference>
<comment type="caution">
    <text evidence="1">The sequence shown here is derived from an EMBL/GenBank/DDBJ whole genome shotgun (WGS) entry which is preliminary data.</text>
</comment>
<dbReference type="GeneID" id="95569937"/>
<dbReference type="EMBL" id="AEVT01000076">
    <property type="protein sequence ID" value="EGA69576.1"/>
    <property type="molecule type" value="Genomic_DNA"/>
</dbReference>
<gene>
    <name evidence="1" type="ORF">VISI1226_13678</name>
</gene>
<organism evidence="1 2">
    <name type="scientific">Vibrio sinaloensis DSM 21326</name>
    <dbReference type="NCBI Taxonomy" id="945550"/>
    <lineage>
        <taxon>Bacteria</taxon>
        <taxon>Pseudomonadati</taxon>
        <taxon>Pseudomonadota</taxon>
        <taxon>Gammaproteobacteria</taxon>
        <taxon>Vibrionales</taxon>
        <taxon>Vibrionaceae</taxon>
        <taxon>Vibrio</taxon>
        <taxon>Vibrio oreintalis group</taxon>
    </lineage>
</organism>
<evidence type="ECO:0000313" key="1">
    <source>
        <dbReference type="EMBL" id="EGA69576.1"/>
    </source>
</evidence>